<evidence type="ECO:0000256" key="4">
    <source>
        <dbReference type="ARBA" id="ARBA00022679"/>
    </source>
</evidence>
<dbReference type="GO" id="GO:0005524">
    <property type="term" value="F:ATP binding"/>
    <property type="evidence" value="ECO:0007669"/>
    <property type="project" value="UniProtKB-KW"/>
</dbReference>
<dbReference type="Proteomes" id="UP000036756">
    <property type="component" value="Unassembled WGS sequence"/>
</dbReference>
<name>A0A0J8D634_CLOCY</name>
<dbReference type="NCBIfam" id="NF000840">
    <property type="entry name" value="PRK00071.1-3"/>
    <property type="match status" value="1"/>
</dbReference>
<evidence type="ECO:0000259" key="11">
    <source>
        <dbReference type="Pfam" id="PF01467"/>
    </source>
</evidence>
<accession>A0A0J8D634</accession>
<dbReference type="NCBIfam" id="TIGR00125">
    <property type="entry name" value="cyt_tran_rel"/>
    <property type="match status" value="1"/>
</dbReference>
<comment type="catalytic activity">
    <reaction evidence="9 10">
        <text>nicotinate beta-D-ribonucleotide + ATP + H(+) = deamido-NAD(+) + diphosphate</text>
        <dbReference type="Rhea" id="RHEA:22860"/>
        <dbReference type="ChEBI" id="CHEBI:15378"/>
        <dbReference type="ChEBI" id="CHEBI:30616"/>
        <dbReference type="ChEBI" id="CHEBI:33019"/>
        <dbReference type="ChEBI" id="CHEBI:57502"/>
        <dbReference type="ChEBI" id="CHEBI:58437"/>
        <dbReference type="EC" id="2.7.7.18"/>
    </reaction>
</comment>
<proteinExistence type="inferred from homology"/>
<evidence type="ECO:0000256" key="6">
    <source>
        <dbReference type="ARBA" id="ARBA00022741"/>
    </source>
</evidence>
<gene>
    <name evidence="10 12" type="primary">nadD</name>
    <name evidence="12" type="ORF">CLCY_2c03170</name>
</gene>
<protein>
    <recommendedName>
        <fullName evidence="10">Probable nicotinate-nucleotide adenylyltransferase</fullName>
        <ecNumber evidence="10">2.7.7.18</ecNumber>
    </recommendedName>
    <alternativeName>
        <fullName evidence="10">Deamido-NAD(+) diphosphorylase</fullName>
    </alternativeName>
    <alternativeName>
        <fullName evidence="10">Deamido-NAD(+) pyrophosphorylase</fullName>
    </alternativeName>
    <alternativeName>
        <fullName evidence="10">Nicotinate mononucleotide adenylyltransferase</fullName>
        <shortName evidence="10">NaMN adenylyltransferase</shortName>
    </alternativeName>
</protein>
<dbReference type="UniPathway" id="UPA00253">
    <property type="reaction ID" value="UER00332"/>
</dbReference>
<dbReference type="PANTHER" id="PTHR39321">
    <property type="entry name" value="NICOTINATE-NUCLEOTIDE ADENYLYLTRANSFERASE-RELATED"/>
    <property type="match status" value="1"/>
</dbReference>
<dbReference type="InterPro" id="IPR014729">
    <property type="entry name" value="Rossmann-like_a/b/a_fold"/>
</dbReference>
<evidence type="ECO:0000313" key="12">
    <source>
        <dbReference type="EMBL" id="KMT21555.1"/>
    </source>
</evidence>
<dbReference type="Pfam" id="PF01467">
    <property type="entry name" value="CTP_transf_like"/>
    <property type="match status" value="1"/>
</dbReference>
<keyword evidence="7 10" id="KW-0067">ATP-binding</keyword>
<keyword evidence="8 10" id="KW-0520">NAD</keyword>
<dbReference type="EC" id="2.7.7.18" evidence="10"/>
<evidence type="ECO:0000256" key="9">
    <source>
        <dbReference type="ARBA" id="ARBA00048721"/>
    </source>
</evidence>
<dbReference type="PANTHER" id="PTHR39321:SF3">
    <property type="entry name" value="PHOSPHOPANTETHEINE ADENYLYLTRANSFERASE"/>
    <property type="match status" value="1"/>
</dbReference>
<comment type="caution">
    <text evidence="12">The sequence shown here is derived from an EMBL/GenBank/DDBJ whole genome shotgun (WGS) entry which is preliminary data.</text>
</comment>
<evidence type="ECO:0000256" key="8">
    <source>
        <dbReference type="ARBA" id="ARBA00023027"/>
    </source>
</evidence>
<dbReference type="STRING" id="1121307.CLCY_2c03170"/>
<dbReference type="InterPro" id="IPR005248">
    <property type="entry name" value="NadD/NMNAT"/>
</dbReference>
<dbReference type="RefSeq" id="WP_048570983.1">
    <property type="nucleotide sequence ID" value="NZ_LFVU01000027.1"/>
</dbReference>
<evidence type="ECO:0000256" key="5">
    <source>
        <dbReference type="ARBA" id="ARBA00022695"/>
    </source>
</evidence>
<keyword evidence="4 10" id="KW-0808">Transferase</keyword>
<dbReference type="SUPFAM" id="SSF52374">
    <property type="entry name" value="Nucleotidylyl transferase"/>
    <property type="match status" value="1"/>
</dbReference>
<dbReference type="NCBIfam" id="TIGR00482">
    <property type="entry name" value="nicotinate (nicotinamide) nucleotide adenylyltransferase"/>
    <property type="match status" value="1"/>
</dbReference>
<comment type="function">
    <text evidence="1 10">Catalyzes the reversible adenylation of nicotinate mononucleotide (NaMN) to nicotinic acid adenine dinucleotide (NaAD).</text>
</comment>
<dbReference type="GO" id="GO:0004515">
    <property type="term" value="F:nicotinate-nucleotide adenylyltransferase activity"/>
    <property type="evidence" value="ECO:0007669"/>
    <property type="project" value="UniProtKB-UniRule"/>
</dbReference>
<keyword evidence="5 10" id="KW-0548">Nucleotidyltransferase</keyword>
<dbReference type="EMBL" id="LFVU01000027">
    <property type="protein sequence ID" value="KMT21555.1"/>
    <property type="molecule type" value="Genomic_DNA"/>
</dbReference>
<evidence type="ECO:0000256" key="2">
    <source>
        <dbReference type="ARBA" id="ARBA00005019"/>
    </source>
</evidence>
<keyword evidence="3 10" id="KW-0662">Pyridine nucleotide biosynthesis</keyword>
<dbReference type="HAMAP" id="MF_00244">
    <property type="entry name" value="NaMN_adenylyltr"/>
    <property type="match status" value="1"/>
</dbReference>
<dbReference type="AlphaFoldDB" id="A0A0J8D634"/>
<evidence type="ECO:0000256" key="10">
    <source>
        <dbReference type="HAMAP-Rule" id="MF_00244"/>
    </source>
</evidence>
<evidence type="ECO:0000256" key="7">
    <source>
        <dbReference type="ARBA" id="ARBA00022840"/>
    </source>
</evidence>
<comment type="similarity">
    <text evidence="10">Belongs to the NadD family.</text>
</comment>
<evidence type="ECO:0000256" key="1">
    <source>
        <dbReference type="ARBA" id="ARBA00002324"/>
    </source>
</evidence>
<evidence type="ECO:0000256" key="3">
    <source>
        <dbReference type="ARBA" id="ARBA00022642"/>
    </source>
</evidence>
<keyword evidence="13" id="KW-1185">Reference proteome</keyword>
<keyword evidence="6 10" id="KW-0547">Nucleotide-binding</keyword>
<reference evidence="12 13" key="1">
    <citation type="submission" date="2015-06" db="EMBL/GenBank/DDBJ databases">
        <title>Draft genome sequence of the purine-degrading Clostridium cylindrosporum HC-1 (DSM 605).</title>
        <authorList>
            <person name="Poehlein A."/>
            <person name="Schiel-Bengelsdorf B."/>
            <person name="Bengelsdorf F."/>
            <person name="Daniel R."/>
            <person name="Duerre P."/>
        </authorList>
    </citation>
    <scope>NUCLEOTIDE SEQUENCE [LARGE SCALE GENOMIC DNA]</scope>
    <source>
        <strain evidence="12 13">DSM 605</strain>
    </source>
</reference>
<sequence>MLRLGVLGGTFNPIHVGHLIIAQYVLEELELDRVIFIPTGNPPHKSLKSIESGTHRLNMIKKAIGYNKDFTFSDMEIKRQGITYTYDTLTEIHNTYEDVEINFIVGYDTLLDMKNWHNLQEVMILANFVVVNRNSENSVILKYLESFKLNYGGNIGILNIPNIDISSTEVRKRIAKGKNATYMVTKPVHDYIVENNLYRGDLI</sequence>
<dbReference type="InterPro" id="IPR004821">
    <property type="entry name" value="Cyt_trans-like"/>
</dbReference>
<dbReference type="GO" id="GO:0009435">
    <property type="term" value="P:NAD+ biosynthetic process"/>
    <property type="evidence" value="ECO:0007669"/>
    <property type="project" value="UniProtKB-UniRule"/>
</dbReference>
<dbReference type="PATRIC" id="fig|1121307.3.peg.1173"/>
<evidence type="ECO:0000313" key="13">
    <source>
        <dbReference type="Proteomes" id="UP000036756"/>
    </source>
</evidence>
<dbReference type="CDD" id="cd02165">
    <property type="entry name" value="NMNAT"/>
    <property type="match status" value="1"/>
</dbReference>
<feature type="domain" description="Cytidyltransferase-like" evidence="11">
    <location>
        <begin position="6"/>
        <end position="173"/>
    </location>
</feature>
<dbReference type="Gene3D" id="3.40.50.620">
    <property type="entry name" value="HUPs"/>
    <property type="match status" value="1"/>
</dbReference>
<organism evidence="12 13">
    <name type="scientific">Clostridium cylindrosporum DSM 605</name>
    <dbReference type="NCBI Taxonomy" id="1121307"/>
    <lineage>
        <taxon>Bacteria</taxon>
        <taxon>Bacillati</taxon>
        <taxon>Bacillota</taxon>
        <taxon>Clostridia</taxon>
        <taxon>Eubacteriales</taxon>
        <taxon>Clostridiaceae</taxon>
        <taxon>Clostridium</taxon>
    </lineage>
</organism>
<dbReference type="OrthoDB" id="5295945at2"/>
<comment type="pathway">
    <text evidence="2 10">Cofactor biosynthesis; NAD(+) biosynthesis; deamido-NAD(+) from nicotinate D-ribonucleotide: step 1/1.</text>
</comment>